<feature type="region of interest" description="Disordered" evidence="1">
    <location>
        <begin position="515"/>
        <end position="534"/>
    </location>
</feature>
<proteinExistence type="predicted"/>
<feature type="region of interest" description="Disordered" evidence="1">
    <location>
        <begin position="1"/>
        <end position="35"/>
    </location>
</feature>
<dbReference type="PANTHER" id="PTHR47219">
    <property type="entry name" value="RAB GTPASE-ACTIVATING PROTEIN 1-LIKE"/>
    <property type="match status" value="1"/>
</dbReference>
<feature type="domain" description="Rab-GAP TBC" evidence="2">
    <location>
        <begin position="224"/>
        <end position="447"/>
    </location>
</feature>
<dbReference type="Gene3D" id="1.10.472.80">
    <property type="entry name" value="Ypt/Rab-GAP domain of gyp1p, domain 3"/>
    <property type="match status" value="1"/>
</dbReference>
<feature type="compositionally biased region" description="Low complexity" evidence="1">
    <location>
        <begin position="11"/>
        <end position="26"/>
    </location>
</feature>
<organism evidence="3 4">
    <name type="scientific">Saprolegnia diclina (strain VS20)</name>
    <dbReference type="NCBI Taxonomy" id="1156394"/>
    <lineage>
        <taxon>Eukaryota</taxon>
        <taxon>Sar</taxon>
        <taxon>Stramenopiles</taxon>
        <taxon>Oomycota</taxon>
        <taxon>Saprolegniomycetes</taxon>
        <taxon>Saprolegniales</taxon>
        <taxon>Saprolegniaceae</taxon>
        <taxon>Saprolegnia</taxon>
    </lineage>
</organism>
<dbReference type="AlphaFoldDB" id="T0S344"/>
<name>T0S344_SAPDV</name>
<dbReference type="InterPro" id="IPR050302">
    <property type="entry name" value="Rab_GAP_TBC_domain"/>
</dbReference>
<dbReference type="Pfam" id="PF00566">
    <property type="entry name" value="RabGAP-TBC"/>
    <property type="match status" value="1"/>
</dbReference>
<dbReference type="RefSeq" id="XP_008609284.1">
    <property type="nucleotide sequence ID" value="XM_008611062.1"/>
</dbReference>
<dbReference type="eggNOG" id="KOG4436">
    <property type="taxonomic scope" value="Eukaryota"/>
</dbReference>
<reference evidence="3 4" key="1">
    <citation type="submission" date="2012-04" db="EMBL/GenBank/DDBJ databases">
        <title>The Genome Sequence of Saprolegnia declina VS20.</title>
        <authorList>
            <consortium name="The Broad Institute Genome Sequencing Platform"/>
            <person name="Russ C."/>
            <person name="Nusbaum C."/>
            <person name="Tyler B."/>
            <person name="van West P."/>
            <person name="Dieguez-Uribeondo J."/>
            <person name="de Bruijn I."/>
            <person name="Tripathy S."/>
            <person name="Jiang R."/>
            <person name="Young S.K."/>
            <person name="Zeng Q."/>
            <person name="Gargeya S."/>
            <person name="Fitzgerald M."/>
            <person name="Haas B."/>
            <person name="Abouelleil A."/>
            <person name="Alvarado L."/>
            <person name="Arachchi H.M."/>
            <person name="Berlin A."/>
            <person name="Chapman S.B."/>
            <person name="Goldberg J."/>
            <person name="Griggs A."/>
            <person name="Gujja S."/>
            <person name="Hansen M."/>
            <person name="Howarth C."/>
            <person name="Imamovic A."/>
            <person name="Larimer J."/>
            <person name="McCowen C."/>
            <person name="Montmayeur A."/>
            <person name="Murphy C."/>
            <person name="Neiman D."/>
            <person name="Pearson M."/>
            <person name="Priest M."/>
            <person name="Roberts A."/>
            <person name="Saif S."/>
            <person name="Shea T."/>
            <person name="Sisk P."/>
            <person name="Sykes S."/>
            <person name="Wortman J."/>
            <person name="Nusbaum C."/>
            <person name="Birren B."/>
        </authorList>
    </citation>
    <scope>NUCLEOTIDE SEQUENCE [LARGE SCALE GENOMIC DNA]</scope>
    <source>
        <strain evidence="3 4">VS20</strain>
    </source>
</reference>
<dbReference type="GO" id="GO:0005096">
    <property type="term" value="F:GTPase activator activity"/>
    <property type="evidence" value="ECO:0007669"/>
    <property type="project" value="TreeGrafter"/>
</dbReference>
<accession>T0S344</accession>
<dbReference type="PANTHER" id="PTHR47219:SF9">
    <property type="entry name" value="GTPASE ACTIVATING PROTEIN AND CENTROSOME-ASSOCIATED, ISOFORM B"/>
    <property type="match status" value="1"/>
</dbReference>
<dbReference type="PROSITE" id="PS50086">
    <property type="entry name" value="TBC_RABGAP"/>
    <property type="match status" value="1"/>
</dbReference>
<dbReference type="GO" id="GO:0031267">
    <property type="term" value="F:small GTPase binding"/>
    <property type="evidence" value="ECO:0007669"/>
    <property type="project" value="TreeGrafter"/>
</dbReference>
<dbReference type="InterPro" id="IPR035969">
    <property type="entry name" value="Rab-GAP_TBC_sf"/>
</dbReference>
<evidence type="ECO:0000313" key="3">
    <source>
        <dbReference type="EMBL" id="EQC37122.1"/>
    </source>
</evidence>
<keyword evidence="4" id="KW-1185">Reference proteome</keyword>
<dbReference type="Proteomes" id="UP000030762">
    <property type="component" value="Unassembled WGS sequence"/>
</dbReference>
<feature type="compositionally biased region" description="Pro residues" evidence="1">
    <location>
        <begin position="1"/>
        <end position="10"/>
    </location>
</feature>
<dbReference type="SUPFAM" id="SSF47923">
    <property type="entry name" value="Ypt/Rab-GAP domain of gyp1p"/>
    <property type="match status" value="2"/>
</dbReference>
<dbReference type="GeneID" id="19946076"/>
<sequence length="534" mass="60075">MSTTEPPPSSPSSSTRASMSSDVEVPVSPPSAPGGWYQRMEKVKSSAMAAKNHLTPQLLQLKDKISSKATSAATTGREKLRNTSVPEGLQPALVRAKEGMSILKTKLSYSSVQVQIQAERFQAMGLRLVTEMMSDSQMIVFIDEESFGHATAFLEQYRHVKSVLLTHDGAPSAICWDTPIVLYTILTYLGSVQTVAQCTGLNLATRRHIHAERHVWRYCVRYGELSPQVRIGFWSHLTSVEATRAAAEHDYDTYLQMALSKGEWTDAIQTDVTRTYGRVAPHRRSSNDWTASIDTDEELQTQLGAILHALAGRFPDVGYCQGMDYITAHILEHVKAADRKFGEASPQKRAAATQVQVEATFWILVALFESYGLRQMFSPGLTRLHLHCYQFRCLFQAALPALYDHFEAEHVMVEMYIVGWFQTLFLYLNALPKETLDAIWDIFLFERSWKIMFRAALGMLKLAEPHLMGKSIDEMMVFLNTFGDNPSILHKTTLLPTALSIKVTNAMLKKLERDHAKGVTRRRSVSAPKQQQQQ</sequence>
<dbReference type="STRING" id="1156394.T0S344"/>
<dbReference type="Gene3D" id="1.10.8.270">
    <property type="entry name" value="putative rabgap domain of human tbc1 domain family member 14 like domains"/>
    <property type="match status" value="1"/>
</dbReference>
<evidence type="ECO:0000256" key="1">
    <source>
        <dbReference type="SAM" id="MobiDB-lite"/>
    </source>
</evidence>
<dbReference type="InterPro" id="IPR000195">
    <property type="entry name" value="Rab-GAP-TBC_dom"/>
</dbReference>
<dbReference type="InParanoid" id="T0S344"/>
<protein>
    <recommendedName>
        <fullName evidence="2">Rab-GAP TBC domain-containing protein</fullName>
    </recommendedName>
</protein>
<evidence type="ECO:0000259" key="2">
    <source>
        <dbReference type="PROSITE" id="PS50086"/>
    </source>
</evidence>
<gene>
    <name evidence="3" type="ORF">SDRG_05349</name>
</gene>
<dbReference type="OMA" id="ERIHTMG"/>
<dbReference type="OrthoDB" id="294251at2759"/>
<evidence type="ECO:0000313" key="4">
    <source>
        <dbReference type="Proteomes" id="UP000030762"/>
    </source>
</evidence>
<dbReference type="SMART" id="SM00164">
    <property type="entry name" value="TBC"/>
    <property type="match status" value="1"/>
</dbReference>
<dbReference type="EMBL" id="JH767145">
    <property type="protein sequence ID" value="EQC37122.1"/>
    <property type="molecule type" value="Genomic_DNA"/>
</dbReference>
<dbReference type="VEuPathDB" id="FungiDB:SDRG_05349"/>